<reference evidence="1 2" key="1">
    <citation type="journal article" date="2005" name="PLoS Biol.">
        <title>The genomes of Oryza sativa: a history of duplications.</title>
        <authorList>
            <person name="Yu J."/>
            <person name="Wang J."/>
            <person name="Lin W."/>
            <person name="Li S."/>
            <person name="Li H."/>
            <person name="Zhou J."/>
            <person name="Ni P."/>
            <person name="Dong W."/>
            <person name="Hu S."/>
            <person name="Zeng C."/>
            <person name="Zhang J."/>
            <person name="Zhang Y."/>
            <person name="Li R."/>
            <person name="Xu Z."/>
            <person name="Li S."/>
            <person name="Li X."/>
            <person name="Zheng H."/>
            <person name="Cong L."/>
            <person name="Lin L."/>
            <person name="Yin J."/>
            <person name="Geng J."/>
            <person name="Li G."/>
            <person name="Shi J."/>
            <person name="Liu J."/>
            <person name="Lv H."/>
            <person name="Li J."/>
            <person name="Wang J."/>
            <person name="Deng Y."/>
            <person name="Ran L."/>
            <person name="Shi X."/>
            <person name="Wang X."/>
            <person name="Wu Q."/>
            <person name="Li C."/>
            <person name="Ren X."/>
            <person name="Wang J."/>
            <person name="Wang X."/>
            <person name="Li D."/>
            <person name="Liu D."/>
            <person name="Zhang X."/>
            <person name="Ji Z."/>
            <person name="Zhao W."/>
            <person name="Sun Y."/>
            <person name="Zhang Z."/>
            <person name="Bao J."/>
            <person name="Han Y."/>
            <person name="Dong L."/>
            <person name="Ji J."/>
            <person name="Chen P."/>
            <person name="Wu S."/>
            <person name="Liu J."/>
            <person name="Xiao Y."/>
            <person name="Bu D."/>
            <person name="Tan J."/>
            <person name="Yang L."/>
            <person name="Ye C."/>
            <person name="Zhang J."/>
            <person name="Xu J."/>
            <person name="Zhou Y."/>
            <person name="Yu Y."/>
            <person name="Zhang B."/>
            <person name="Zhuang S."/>
            <person name="Wei H."/>
            <person name="Liu B."/>
            <person name="Lei M."/>
            <person name="Yu H."/>
            <person name="Li Y."/>
            <person name="Xu H."/>
            <person name="Wei S."/>
            <person name="He X."/>
            <person name="Fang L."/>
            <person name="Zhang Z."/>
            <person name="Zhang Y."/>
            <person name="Huang X."/>
            <person name="Su Z."/>
            <person name="Tong W."/>
            <person name="Li J."/>
            <person name="Tong Z."/>
            <person name="Li S."/>
            <person name="Ye J."/>
            <person name="Wang L."/>
            <person name="Fang L."/>
            <person name="Lei T."/>
            <person name="Chen C."/>
            <person name="Chen H."/>
            <person name="Xu Z."/>
            <person name="Li H."/>
            <person name="Huang H."/>
            <person name="Zhang F."/>
            <person name="Xu H."/>
            <person name="Li N."/>
            <person name="Zhao C."/>
            <person name="Li S."/>
            <person name="Dong L."/>
            <person name="Huang Y."/>
            <person name="Li L."/>
            <person name="Xi Y."/>
            <person name="Qi Q."/>
            <person name="Li W."/>
            <person name="Zhang B."/>
            <person name="Hu W."/>
            <person name="Zhang Y."/>
            <person name="Tian X."/>
            <person name="Jiao Y."/>
            <person name="Liang X."/>
            <person name="Jin J."/>
            <person name="Gao L."/>
            <person name="Zheng W."/>
            <person name="Hao B."/>
            <person name="Liu S."/>
            <person name="Wang W."/>
            <person name="Yuan L."/>
            <person name="Cao M."/>
            <person name="McDermott J."/>
            <person name="Samudrala R."/>
            <person name="Wang J."/>
            <person name="Wong G.K."/>
            <person name="Yang H."/>
        </authorList>
    </citation>
    <scope>NUCLEOTIDE SEQUENCE [LARGE SCALE GENOMIC DNA]</scope>
    <source>
        <strain evidence="2">cv. 93-11</strain>
    </source>
</reference>
<protein>
    <submittedName>
        <fullName evidence="1">Uncharacterized protein</fullName>
    </submittedName>
</protein>
<keyword evidence="2" id="KW-1185">Reference proteome</keyword>
<dbReference type="Gramene" id="BGIOSGA025011-TA">
    <property type="protein sequence ID" value="BGIOSGA025011-PA"/>
    <property type="gene ID" value="BGIOSGA025011"/>
</dbReference>
<sequence>MAGLVRSIGEKLLRRRSSPRRFSLDEVQAALMKLEGPKREEVVGMMRDWEARLDDHILANIRNIHALRTHQAGFFNCVLNRLGVPKGDLRDKWLWRSNLTAMYFTSFALGYRSTQHIINKHIQRCMKPS</sequence>
<gene>
    <name evidence="1" type="ORF">OsI_24599</name>
</gene>
<accession>B8B6J9</accession>
<organism evidence="1 2">
    <name type="scientific">Oryza sativa subsp. indica</name>
    <name type="common">Rice</name>
    <dbReference type="NCBI Taxonomy" id="39946"/>
    <lineage>
        <taxon>Eukaryota</taxon>
        <taxon>Viridiplantae</taxon>
        <taxon>Streptophyta</taxon>
        <taxon>Embryophyta</taxon>
        <taxon>Tracheophyta</taxon>
        <taxon>Spermatophyta</taxon>
        <taxon>Magnoliopsida</taxon>
        <taxon>Liliopsida</taxon>
        <taxon>Poales</taxon>
        <taxon>Poaceae</taxon>
        <taxon>BOP clade</taxon>
        <taxon>Oryzoideae</taxon>
        <taxon>Oryzeae</taxon>
        <taxon>Oryzinae</taxon>
        <taxon>Oryza</taxon>
        <taxon>Oryza sativa</taxon>
    </lineage>
</organism>
<dbReference type="OMA" id="ANIRNIH"/>
<dbReference type="AlphaFoldDB" id="B8B6J9"/>
<evidence type="ECO:0000313" key="2">
    <source>
        <dbReference type="Proteomes" id="UP000007015"/>
    </source>
</evidence>
<dbReference type="EMBL" id="CM000132">
    <property type="protein sequence ID" value="EEC81385.1"/>
    <property type="molecule type" value="Genomic_DNA"/>
</dbReference>
<dbReference type="HOGENOM" id="CLU_1952399_0_0_1"/>
<proteinExistence type="predicted"/>
<evidence type="ECO:0000313" key="1">
    <source>
        <dbReference type="EMBL" id="EEC81385.1"/>
    </source>
</evidence>
<dbReference type="Proteomes" id="UP000007015">
    <property type="component" value="Chromosome 7"/>
</dbReference>
<name>B8B6J9_ORYSI</name>